<dbReference type="EMBL" id="BAAAFN010000011">
    <property type="protein sequence ID" value="GAA0228094.1"/>
    <property type="molecule type" value="Genomic_DNA"/>
</dbReference>
<feature type="domain" description="Thioredoxin" evidence="2">
    <location>
        <begin position="10"/>
        <end position="152"/>
    </location>
</feature>
<organism evidence="3 4">
    <name type="scientific">Castellaniella daejeonensis</name>
    <dbReference type="NCBI Taxonomy" id="659013"/>
    <lineage>
        <taxon>Bacteria</taxon>
        <taxon>Pseudomonadati</taxon>
        <taxon>Pseudomonadota</taxon>
        <taxon>Betaproteobacteria</taxon>
        <taxon>Burkholderiales</taxon>
        <taxon>Alcaligenaceae</taxon>
        <taxon>Castellaniella</taxon>
    </lineage>
</organism>
<feature type="chain" id="PRO_5046257169" description="Thioredoxin domain-containing protein" evidence="1">
    <location>
        <begin position="19"/>
        <end position="154"/>
    </location>
</feature>
<evidence type="ECO:0000313" key="3">
    <source>
        <dbReference type="EMBL" id="GAA0228094.1"/>
    </source>
</evidence>
<gene>
    <name evidence="3" type="ORF">GCM10009125_16410</name>
</gene>
<sequence>MKTLILSLSMLVALPAAAASLEPLTAGDIPALLEPPARGVRVIELWALYCTYCETNLRAVAELGATGEDVQAVTVNTDRNVPEEAILKRLRSARATGVPARAYAGTSVQRLNYLIDPHWGGELPYTVVIHADGTRRTASGTLTEERLRALAGGR</sequence>
<dbReference type="Proteomes" id="UP001501176">
    <property type="component" value="Unassembled WGS sequence"/>
</dbReference>
<keyword evidence="4" id="KW-1185">Reference proteome</keyword>
<protein>
    <recommendedName>
        <fullName evidence="2">Thioredoxin domain-containing protein</fullName>
    </recommendedName>
</protein>
<dbReference type="PROSITE" id="PS51352">
    <property type="entry name" value="THIOREDOXIN_2"/>
    <property type="match status" value="1"/>
</dbReference>
<dbReference type="RefSeq" id="WP_343820867.1">
    <property type="nucleotide sequence ID" value="NZ_BAAAFN010000011.1"/>
</dbReference>
<keyword evidence="1" id="KW-0732">Signal</keyword>
<dbReference type="SUPFAM" id="SSF52833">
    <property type="entry name" value="Thioredoxin-like"/>
    <property type="match status" value="1"/>
</dbReference>
<evidence type="ECO:0000259" key="2">
    <source>
        <dbReference type="PROSITE" id="PS51352"/>
    </source>
</evidence>
<comment type="caution">
    <text evidence="3">The sequence shown here is derived from an EMBL/GenBank/DDBJ whole genome shotgun (WGS) entry which is preliminary data.</text>
</comment>
<accession>A0ABP3DCD3</accession>
<reference evidence="4" key="1">
    <citation type="journal article" date="2019" name="Int. J. Syst. Evol. Microbiol.">
        <title>The Global Catalogue of Microorganisms (GCM) 10K type strain sequencing project: providing services to taxonomists for standard genome sequencing and annotation.</title>
        <authorList>
            <consortium name="The Broad Institute Genomics Platform"/>
            <consortium name="The Broad Institute Genome Sequencing Center for Infectious Disease"/>
            <person name="Wu L."/>
            <person name="Ma J."/>
        </authorList>
    </citation>
    <scope>NUCLEOTIDE SEQUENCE [LARGE SCALE GENOMIC DNA]</scope>
    <source>
        <strain evidence="4">JCM 16240</strain>
    </source>
</reference>
<dbReference type="InterPro" id="IPR036249">
    <property type="entry name" value="Thioredoxin-like_sf"/>
</dbReference>
<name>A0ABP3DCD3_9BURK</name>
<evidence type="ECO:0000256" key="1">
    <source>
        <dbReference type="SAM" id="SignalP"/>
    </source>
</evidence>
<dbReference type="Gene3D" id="3.40.30.10">
    <property type="entry name" value="Glutaredoxin"/>
    <property type="match status" value="1"/>
</dbReference>
<feature type="signal peptide" evidence="1">
    <location>
        <begin position="1"/>
        <end position="18"/>
    </location>
</feature>
<proteinExistence type="predicted"/>
<evidence type="ECO:0000313" key="4">
    <source>
        <dbReference type="Proteomes" id="UP001501176"/>
    </source>
</evidence>
<dbReference type="InterPro" id="IPR013766">
    <property type="entry name" value="Thioredoxin_domain"/>
</dbReference>